<evidence type="ECO:0008006" key="4">
    <source>
        <dbReference type="Google" id="ProtNLM"/>
    </source>
</evidence>
<sequence length="217" mass="25192">MYNHNLNSITLMFSKLKTQQRMHAIFILGITFLLVLGSNRLYQRHFTTLQTTVNTVYEDRVKVQDFIYQLNNIFHEKELRLTAHDFILNQEENKKVENLLNEVALTELTTTEYNTLKTLTDKFKKLRILEDKELQSNNGIQSSIRSASLKTLSEIDDNLNILAKIQLEESKQLTQLSNKTLDNNILMSKLAFALLILIGITLLALIFYPFKPQTVLE</sequence>
<proteinExistence type="predicted"/>
<protein>
    <recommendedName>
        <fullName evidence="4">Four helix bundle sensory module for signal transduction</fullName>
    </recommendedName>
</protein>
<evidence type="ECO:0000256" key="1">
    <source>
        <dbReference type="SAM" id="Phobius"/>
    </source>
</evidence>
<feature type="transmembrane region" description="Helical" evidence="1">
    <location>
        <begin position="20"/>
        <end position="37"/>
    </location>
</feature>
<dbReference type="EMBL" id="LT629754">
    <property type="protein sequence ID" value="SDS81592.1"/>
    <property type="molecule type" value="Genomic_DNA"/>
</dbReference>
<keyword evidence="1" id="KW-1133">Transmembrane helix</keyword>
<evidence type="ECO:0000313" key="3">
    <source>
        <dbReference type="Proteomes" id="UP000199574"/>
    </source>
</evidence>
<keyword evidence="1" id="KW-0472">Membrane</keyword>
<gene>
    <name evidence="2" type="ORF">SAMN05192545_2125</name>
</gene>
<feature type="transmembrane region" description="Helical" evidence="1">
    <location>
        <begin position="190"/>
        <end position="210"/>
    </location>
</feature>
<accession>A0ABY0UKB9</accession>
<keyword evidence="3" id="KW-1185">Reference proteome</keyword>
<evidence type="ECO:0000313" key="2">
    <source>
        <dbReference type="EMBL" id="SDS81592.1"/>
    </source>
</evidence>
<dbReference type="Proteomes" id="UP000199574">
    <property type="component" value="Chromosome I"/>
</dbReference>
<keyword evidence="1" id="KW-0812">Transmembrane</keyword>
<organism evidence="2 3">
    <name type="scientific">Maribacter dokdonensis</name>
    <dbReference type="NCBI Taxonomy" id="320912"/>
    <lineage>
        <taxon>Bacteria</taxon>
        <taxon>Pseudomonadati</taxon>
        <taxon>Bacteroidota</taxon>
        <taxon>Flavobacteriia</taxon>
        <taxon>Flavobacteriales</taxon>
        <taxon>Flavobacteriaceae</taxon>
        <taxon>Maribacter</taxon>
    </lineage>
</organism>
<reference evidence="2 3" key="1">
    <citation type="submission" date="2016-10" db="EMBL/GenBank/DDBJ databases">
        <authorList>
            <person name="Varghese N."/>
            <person name="Submissions S."/>
        </authorList>
    </citation>
    <scope>NUCLEOTIDE SEQUENCE [LARGE SCALE GENOMIC DNA]</scope>
    <source>
        <strain evidence="2 3">MAR_2009_60</strain>
    </source>
</reference>
<name>A0ABY0UKB9_9FLAO</name>